<evidence type="ECO:0000256" key="2">
    <source>
        <dbReference type="ARBA" id="ARBA00004651"/>
    </source>
</evidence>
<dbReference type="SUPFAM" id="SSF47384">
    <property type="entry name" value="Homodimeric domain of signal transducing histidine kinase"/>
    <property type="match status" value="1"/>
</dbReference>
<dbReference type="PANTHER" id="PTHR45528:SF1">
    <property type="entry name" value="SENSOR HISTIDINE KINASE CPXA"/>
    <property type="match status" value="1"/>
</dbReference>
<dbReference type="EMBL" id="CP022188">
    <property type="protein sequence ID" value="AWI78491.1"/>
    <property type="molecule type" value="Genomic_DNA"/>
</dbReference>
<evidence type="ECO:0000256" key="1">
    <source>
        <dbReference type="ARBA" id="ARBA00000085"/>
    </source>
</evidence>
<evidence type="ECO:0000256" key="3">
    <source>
        <dbReference type="ARBA" id="ARBA00012438"/>
    </source>
</evidence>
<dbReference type="InterPro" id="IPR036890">
    <property type="entry name" value="HATPase_C_sf"/>
</dbReference>
<evidence type="ECO:0000256" key="12">
    <source>
        <dbReference type="ARBA" id="ARBA00023012"/>
    </source>
</evidence>
<dbReference type="InterPro" id="IPR004358">
    <property type="entry name" value="Sig_transdc_His_kin-like_C"/>
</dbReference>
<dbReference type="GO" id="GO:0000155">
    <property type="term" value="F:phosphorelay sensor kinase activity"/>
    <property type="evidence" value="ECO:0007669"/>
    <property type="project" value="InterPro"/>
</dbReference>
<feature type="transmembrane region" description="Helical" evidence="15">
    <location>
        <begin position="66"/>
        <end position="92"/>
    </location>
</feature>
<evidence type="ECO:0000256" key="13">
    <source>
        <dbReference type="ARBA" id="ARBA00023136"/>
    </source>
</evidence>
<comment type="subcellular location">
    <subcellularLocation>
        <location evidence="2">Cell membrane</location>
        <topology evidence="2">Multi-pass membrane protein</topology>
    </subcellularLocation>
</comment>
<evidence type="ECO:0000256" key="5">
    <source>
        <dbReference type="ARBA" id="ARBA00022553"/>
    </source>
</evidence>
<evidence type="ECO:0000256" key="4">
    <source>
        <dbReference type="ARBA" id="ARBA00022475"/>
    </source>
</evidence>
<keyword evidence="11 15" id="KW-1133">Transmembrane helix</keyword>
<keyword evidence="6" id="KW-0808">Transferase</keyword>
<gene>
    <name evidence="18" type="ORF">CEW87_03435</name>
</gene>
<dbReference type="Pfam" id="PF00672">
    <property type="entry name" value="HAMP"/>
    <property type="match status" value="1"/>
</dbReference>
<dbReference type="PANTHER" id="PTHR45528">
    <property type="entry name" value="SENSOR HISTIDINE KINASE CPXA"/>
    <property type="match status" value="1"/>
</dbReference>
<keyword evidence="9" id="KW-0418">Kinase</keyword>
<evidence type="ECO:0000259" key="17">
    <source>
        <dbReference type="PROSITE" id="PS50885"/>
    </source>
</evidence>
<dbReference type="InterPro" id="IPR003594">
    <property type="entry name" value="HATPase_dom"/>
</dbReference>
<keyword evidence="10" id="KW-0067">ATP-binding</keyword>
<dbReference type="AlphaFoldDB" id="A0A2U8GY07"/>
<dbReference type="PROSITE" id="PS50885">
    <property type="entry name" value="HAMP"/>
    <property type="match status" value="1"/>
</dbReference>
<reference evidence="18 19" key="1">
    <citation type="submission" date="2017-06" db="EMBL/GenBank/DDBJ databases">
        <title>Azoarcus sp. TSNA42 complete genome sequence.</title>
        <authorList>
            <person name="Woo J.-H."/>
            <person name="Kim H.-S."/>
        </authorList>
    </citation>
    <scope>NUCLEOTIDE SEQUENCE [LARGE SCALE GENOMIC DNA]</scope>
    <source>
        <strain evidence="18 19">TSNA42</strain>
    </source>
</reference>
<keyword evidence="4" id="KW-1003">Cell membrane</keyword>
<evidence type="ECO:0000256" key="7">
    <source>
        <dbReference type="ARBA" id="ARBA00022692"/>
    </source>
</evidence>
<evidence type="ECO:0000256" key="11">
    <source>
        <dbReference type="ARBA" id="ARBA00022989"/>
    </source>
</evidence>
<evidence type="ECO:0000256" key="8">
    <source>
        <dbReference type="ARBA" id="ARBA00022741"/>
    </source>
</evidence>
<evidence type="ECO:0000256" key="6">
    <source>
        <dbReference type="ARBA" id="ARBA00022679"/>
    </source>
</evidence>
<dbReference type="InterPro" id="IPR050398">
    <property type="entry name" value="HssS/ArlS-like"/>
</dbReference>
<dbReference type="InterPro" id="IPR003661">
    <property type="entry name" value="HisK_dim/P_dom"/>
</dbReference>
<dbReference type="Gene3D" id="1.10.287.130">
    <property type="match status" value="1"/>
</dbReference>
<dbReference type="InterPro" id="IPR036097">
    <property type="entry name" value="HisK_dim/P_sf"/>
</dbReference>
<accession>A0A2U8GY07</accession>
<keyword evidence="5" id="KW-0597">Phosphoprotein</keyword>
<dbReference type="Pfam" id="PF00512">
    <property type="entry name" value="HisKA"/>
    <property type="match status" value="1"/>
</dbReference>
<protein>
    <recommendedName>
        <fullName evidence="3">histidine kinase</fullName>
        <ecNumber evidence="3">2.7.13.3</ecNumber>
    </recommendedName>
</protein>
<keyword evidence="7 15" id="KW-0812">Transmembrane</keyword>
<dbReference type="Gene3D" id="6.10.340.10">
    <property type="match status" value="1"/>
</dbReference>
<feature type="transmembrane region" description="Helical" evidence="15">
    <location>
        <begin position="230"/>
        <end position="253"/>
    </location>
</feature>
<feature type="coiled-coil region" evidence="14">
    <location>
        <begin position="297"/>
        <end position="328"/>
    </location>
</feature>
<organism evidence="18 19">
    <name type="scientific">Parazoarcus communis</name>
    <dbReference type="NCBI Taxonomy" id="41977"/>
    <lineage>
        <taxon>Bacteria</taxon>
        <taxon>Pseudomonadati</taxon>
        <taxon>Pseudomonadota</taxon>
        <taxon>Betaproteobacteria</taxon>
        <taxon>Rhodocyclales</taxon>
        <taxon>Zoogloeaceae</taxon>
        <taxon>Parazoarcus</taxon>
    </lineage>
</organism>
<dbReference type="SUPFAM" id="SSF158472">
    <property type="entry name" value="HAMP domain-like"/>
    <property type="match status" value="1"/>
</dbReference>
<dbReference type="PROSITE" id="PS50109">
    <property type="entry name" value="HIS_KIN"/>
    <property type="match status" value="1"/>
</dbReference>
<keyword evidence="13 15" id="KW-0472">Membrane</keyword>
<evidence type="ECO:0000256" key="14">
    <source>
        <dbReference type="SAM" id="Coils"/>
    </source>
</evidence>
<dbReference type="SMART" id="SM00304">
    <property type="entry name" value="HAMP"/>
    <property type="match status" value="1"/>
</dbReference>
<evidence type="ECO:0000256" key="10">
    <source>
        <dbReference type="ARBA" id="ARBA00022840"/>
    </source>
</evidence>
<evidence type="ECO:0000313" key="18">
    <source>
        <dbReference type="EMBL" id="AWI78491.1"/>
    </source>
</evidence>
<dbReference type="InterPro" id="IPR003660">
    <property type="entry name" value="HAMP_dom"/>
</dbReference>
<dbReference type="SUPFAM" id="SSF55874">
    <property type="entry name" value="ATPase domain of HSP90 chaperone/DNA topoisomerase II/histidine kinase"/>
    <property type="match status" value="1"/>
</dbReference>
<dbReference type="GO" id="GO:0005886">
    <property type="term" value="C:plasma membrane"/>
    <property type="evidence" value="ECO:0007669"/>
    <property type="project" value="UniProtKB-SubCell"/>
</dbReference>
<feature type="domain" description="Histidine kinase" evidence="16">
    <location>
        <begin position="362"/>
        <end position="577"/>
    </location>
</feature>
<keyword evidence="12" id="KW-0902">Two-component regulatory system</keyword>
<feature type="domain" description="HAMP" evidence="17">
    <location>
        <begin position="250"/>
        <end position="302"/>
    </location>
</feature>
<evidence type="ECO:0000313" key="19">
    <source>
        <dbReference type="Proteomes" id="UP000244902"/>
    </source>
</evidence>
<dbReference type="Gene3D" id="3.30.565.10">
    <property type="entry name" value="Histidine kinase-like ATPase, C-terminal domain"/>
    <property type="match status" value="1"/>
</dbReference>
<dbReference type="Pfam" id="PF02518">
    <property type="entry name" value="HATPase_c"/>
    <property type="match status" value="1"/>
</dbReference>
<dbReference type="CDD" id="cd06225">
    <property type="entry name" value="HAMP"/>
    <property type="match status" value="1"/>
</dbReference>
<evidence type="ECO:0000256" key="9">
    <source>
        <dbReference type="ARBA" id="ARBA00022777"/>
    </source>
</evidence>
<sequence>MPSSQTKREVHANDAAIRNHARQATCFATLPGRQPGQVRDVALTADTSQQPERRRSLLRWLPAHRMFMRVFLVFGSLLLAMTALYGMLIVPLQQDSLLKVMYSQADIVSRSIIQACSEAMITDDFGFIVEHNLQVLQNNRNIRSVLITPKRGTIIRIAPEGWAMQDSAPQAEPDKTLENTTYGIVSNADGTTHYRYSTPIRFSGLSWGSIEINFTTSEYDANTREMYKQLLFISILVVLAILPVGYFFALWLIRPIADISQAASRVAQGDLDAHVDIARQDEIGQLSRSFNQMVDALQESRTRVRFYNQELEQKVAERTHELDELNRTLDQRVRDEISKRKEQETLLIHQSRLAAMGEMIGAIAHQWRQPLNALSLVMQNIRMQHRSGRLTEQSMARMQEKSEQLVQRMSSTIDDFRDFFKPDKHAVTFNLAQVIRSSAGIMDGVFNNHCIALSIDCDDDIEVFGIPGEFSQVILNLLSNAKDAVQDTHQRSPRIQVHASRDSDRVRICVDDNGGGIAPEVMDRIYEPYFTTKNDGKGSGIGLYMSKMIVENNMHGRLEASNTDEGTRFTIELDTPGRNSETASEQVA</sequence>
<evidence type="ECO:0000259" key="16">
    <source>
        <dbReference type="PROSITE" id="PS50109"/>
    </source>
</evidence>
<dbReference type="EC" id="2.7.13.3" evidence="3"/>
<keyword evidence="14" id="KW-0175">Coiled coil</keyword>
<dbReference type="CDD" id="cd00082">
    <property type="entry name" value="HisKA"/>
    <property type="match status" value="1"/>
</dbReference>
<dbReference type="Proteomes" id="UP000244902">
    <property type="component" value="Chromosome"/>
</dbReference>
<proteinExistence type="predicted"/>
<evidence type="ECO:0000256" key="15">
    <source>
        <dbReference type="SAM" id="Phobius"/>
    </source>
</evidence>
<name>A0A2U8GY07_9RHOO</name>
<dbReference type="GO" id="GO:0005524">
    <property type="term" value="F:ATP binding"/>
    <property type="evidence" value="ECO:0007669"/>
    <property type="project" value="UniProtKB-KW"/>
</dbReference>
<comment type="catalytic activity">
    <reaction evidence="1">
        <text>ATP + protein L-histidine = ADP + protein N-phospho-L-histidine.</text>
        <dbReference type="EC" id="2.7.13.3"/>
    </reaction>
</comment>
<dbReference type="SMART" id="SM00387">
    <property type="entry name" value="HATPase_c"/>
    <property type="match status" value="1"/>
</dbReference>
<keyword evidence="8" id="KW-0547">Nucleotide-binding</keyword>
<dbReference type="InterPro" id="IPR005467">
    <property type="entry name" value="His_kinase_dom"/>
</dbReference>
<dbReference type="PRINTS" id="PR00344">
    <property type="entry name" value="BCTRLSENSOR"/>
</dbReference>
<dbReference type="SMART" id="SM00388">
    <property type="entry name" value="HisKA"/>
    <property type="match status" value="1"/>
</dbReference>